<dbReference type="Proteomes" id="UP000262825">
    <property type="component" value="Unassembled WGS sequence"/>
</dbReference>
<feature type="compositionally biased region" description="Low complexity" evidence="6">
    <location>
        <begin position="109"/>
        <end position="136"/>
    </location>
</feature>
<dbReference type="InterPro" id="IPR044089">
    <property type="entry name" value="Alr1-like"/>
</dbReference>
<dbReference type="PANTHER" id="PTHR21535">
    <property type="entry name" value="MAGNESIUM AND COBALT TRANSPORT PROTEIN/MITOCHONDRIAL IMPORT INNER MEMBRANE TRANSLOCASE SUBUNIT TIM8"/>
    <property type="match status" value="1"/>
</dbReference>
<dbReference type="GO" id="GO:0005886">
    <property type="term" value="C:plasma membrane"/>
    <property type="evidence" value="ECO:0007669"/>
    <property type="project" value="TreeGrafter"/>
</dbReference>
<keyword evidence="5 7" id="KW-0472">Membrane</keyword>
<evidence type="ECO:0000256" key="5">
    <source>
        <dbReference type="ARBA" id="ARBA00023136"/>
    </source>
</evidence>
<evidence type="ECO:0000256" key="2">
    <source>
        <dbReference type="ARBA" id="ARBA00009765"/>
    </source>
</evidence>
<accession>A0A376B9X6</accession>
<dbReference type="InterPro" id="IPR045863">
    <property type="entry name" value="CorA_TM1_TM2"/>
</dbReference>
<dbReference type="Gene3D" id="3.30.460.20">
    <property type="entry name" value="CorA soluble domain-like"/>
    <property type="match status" value="1"/>
</dbReference>
<evidence type="ECO:0000256" key="4">
    <source>
        <dbReference type="ARBA" id="ARBA00022989"/>
    </source>
</evidence>
<feature type="compositionally biased region" description="Polar residues" evidence="6">
    <location>
        <begin position="334"/>
        <end position="349"/>
    </location>
</feature>
<dbReference type="SUPFAM" id="SSF144083">
    <property type="entry name" value="Magnesium transport protein CorA, transmembrane region"/>
    <property type="match status" value="1"/>
</dbReference>
<dbReference type="CDD" id="cd12829">
    <property type="entry name" value="Alr1p-like"/>
    <property type="match status" value="1"/>
</dbReference>
<dbReference type="InterPro" id="IPR045861">
    <property type="entry name" value="CorA_cytoplasmic_dom"/>
</dbReference>
<dbReference type="SUPFAM" id="SSF143865">
    <property type="entry name" value="CorA soluble domain-like"/>
    <property type="match status" value="1"/>
</dbReference>
<dbReference type="GO" id="GO:0015095">
    <property type="term" value="F:magnesium ion transmembrane transporter activity"/>
    <property type="evidence" value="ECO:0007669"/>
    <property type="project" value="InterPro"/>
</dbReference>
<keyword evidence="4 7" id="KW-1133">Transmembrane helix</keyword>
<feature type="compositionally biased region" description="Polar residues" evidence="6">
    <location>
        <begin position="137"/>
        <end position="148"/>
    </location>
</feature>
<feature type="transmembrane region" description="Helical" evidence="7">
    <location>
        <begin position="789"/>
        <end position="814"/>
    </location>
</feature>
<evidence type="ECO:0000256" key="1">
    <source>
        <dbReference type="ARBA" id="ARBA00004141"/>
    </source>
</evidence>
<dbReference type="Pfam" id="PF01544">
    <property type="entry name" value="CorA"/>
    <property type="match status" value="1"/>
</dbReference>
<dbReference type="GO" id="GO:0010961">
    <property type="term" value="P:intracellular magnesium ion homeostasis"/>
    <property type="evidence" value="ECO:0007669"/>
    <property type="project" value="TreeGrafter"/>
</dbReference>
<dbReference type="FunFam" id="1.20.58.340:FF:000008">
    <property type="entry name" value="CorA family metal ion transporter"/>
    <property type="match status" value="1"/>
</dbReference>
<feature type="region of interest" description="Disordered" evidence="6">
    <location>
        <begin position="386"/>
        <end position="427"/>
    </location>
</feature>
<feature type="compositionally biased region" description="Low complexity" evidence="6">
    <location>
        <begin position="68"/>
        <end position="77"/>
    </location>
</feature>
<dbReference type="VEuPathDB" id="FungiDB:SCODWIG_03218"/>
<gene>
    <name evidence="8" type="ORF">SCODWIG_03218</name>
</gene>
<comment type="similarity">
    <text evidence="2">Belongs to the CorA metal ion transporter (MIT) (TC 1.A.35) family.</text>
</comment>
<keyword evidence="3 7" id="KW-0812">Transmembrane</keyword>
<organism evidence="8 9">
    <name type="scientific">Saccharomycodes ludwigii</name>
    <dbReference type="NCBI Taxonomy" id="36035"/>
    <lineage>
        <taxon>Eukaryota</taxon>
        <taxon>Fungi</taxon>
        <taxon>Dikarya</taxon>
        <taxon>Ascomycota</taxon>
        <taxon>Saccharomycotina</taxon>
        <taxon>Saccharomycetes</taxon>
        <taxon>Saccharomycodales</taxon>
        <taxon>Saccharomycodaceae</taxon>
        <taxon>Saccharomycodes</taxon>
    </lineage>
</organism>
<feature type="compositionally biased region" description="Polar residues" evidence="6">
    <location>
        <begin position="410"/>
        <end position="427"/>
    </location>
</feature>
<feature type="transmembrane region" description="Helical" evidence="7">
    <location>
        <begin position="754"/>
        <end position="777"/>
    </location>
</feature>
<evidence type="ECO:0000313" key="8">
    <source>
        <dbReference type="EMBL" id="SSD61457.1"/>
    </source>
</evidence>
<feature type="region of interest" description="Disordered" evidence="6">
    <location>
        <begin position="334"/>
        <end position="354"/>
    </location>
</feature>
<dbReference type="InterPro" id="IPR002523">
    <property type="entry name" value="MgTranspt_CorA/ZnTranspt_ZntB"/>
</dbReference>
<comment type="subcellular location">
    <subcellularLocation>
        <location evidence="1">Membrane</location>
        <topology evidence="1">Multi-pass membrane protein</topology>
    </subcellularLocation>
</comment>
<evidence type="ECO:0000256" key="7">
    <source>
        <dbReference type="SAM" id="Phobius"/>
    </source>
</evidence>
<name>A0A376B9X6_9ASCO</name>
<feature type="compositionally biased region" description="Polar residues" evidence="6">
    <location>
        <begin position="78"/>
        <end position="89"/>
    </location>
</feature>
<proteinExistence type="inferred from homology"/>
<feature type="compositionally biased region" description="Polar residues" evidence="6">
    <location>
        <begin position="386"/>
        <end position="404"/>
    </location>
</feature>
<sequence length="906" mass="100811">MANSSVSSISILTDISSTDSDDAVLSSNESLNSLKTEEHNELYDHREQNYSVLPSDENHHNNLDDTNAIENNGANNNKPTIQSTASTRVPSFKLNKPSLEKKNSSTGRNVTSSATNNPTSNNNLANNNNSTTSITAGVNTNNGSNLNVSKKKSRSNSHESSILLFPILNQLTKTNTNASVLTGISNKKKGNNNLNRRNSMETSDSRDSQETEEDVCFPMIQYQHERINGIDFDELEEFAQEEIRFNNLQQAKINNNPVMYSPVSKPQEHVLETIKTNSSSTSVSSSVSKAALRYTPRDALNYQQQYFPPTSASAVIVEDKDNAKHSKFSKRFNMNKSGSTVANNNNTGLDKNGVSFGLNKVEQEYDDDDEEHNLGSNKTYTKASISLENPGNHLSSLHNDSKLSSAAPGTASSPLTSDGIPTSLSPNQPIVNNDNFLHYTVPDRFSFFSSDMEETVHSPSISSLLTNSNATSFRKLFNDGEPTWWLDCICPTDEEMKCISKCFGIHPLTAEDIRMQESREKVELFKSYYFVCFNTFESDNESEDFLEPINVYIVVFRSGVLTFHFGPEISHCSNVRRRVRQLRDYVDVNSDWICYALIDDITDGFAPVIQNIEYEADMIEDSVFIARDLNFAEMLQRIGESRRKTMTLMRLLSGKADVIKMFAKRCQDESKGIGPALTSQINIANLSEKQQSNQQCSSSPRSDIALYLGDIQDHVLTMYQNLLSYEKIFSRSHSNYLAQLQVESFNSNNKVTEILGKVTVLGTMLVPLNLITGLFGMNVRVPGDDQRTFGWFFGILGVIILVVLSAVFISNYWLNHMEAPQTLNEAAISGARSVISKSMLSGIFNKKDKKPLSANSNRNANSIGLSQLGKSTINTNTGLGLKYARQNKCKSSKSINSLPSKLTRYD</sequence>
<dbReference type="PANTHER" id="PTHR21535:SF55">
    <property type="entry name" value="MAGNESIUM TRANSPORTER ALR1-RELATED"/>
    <property type="match status" value="1"/>
</dbReference>
<evidence type="ECO:0000313" key="9">
    <source>
        <dbReference type="Proteomes" id="UP000262825"/>
    </source>
</evidence>
<evidence type="ECO:0000256" key="3">
    <source>
        <dbReference type="ARBA" id="ARBA00022692"/>
    </source>
</evidence>
<reference evidence="9" key="1">
    <citation type="submission" date="2018-06" db="EMBL/GenBank/DDBJ databases">
        <authorList>
            <person name="Guldener U."/>
        </authorList>
    </citation>
    <scope>NUCLEOTIDE SEQUENCE [LARGE SCALE GENOMIC DNA]</scope>
    <source>
        <strain evidence="9">UTAD17</strain>
    </source>
</reference>
<feature type="region of interest" description="Disordered" evidence="6">
    <location>
        <begin position="182"/>
        <end position="212"/>
    </location>
</feature>
<dbReference type="AlphaFoldDB" id="A0A376B9X6"/>
<keyword evidence="9" id="KW-1185">Reference proteome</keyword>
<evidence type="ECO:0000256" key="6">
    <source>
        <dbReference type="SAM" id="MobiDB-lite"/>
    </source>
</evidence>
<protein>
    <submittedName>
        <fullName evidence="8">Related to Magnesium transporter ALR1</fullName>
    </submittedName>
</protein>
<feature type="region of interest" description="Disordered" evidence="6">
    <location>
        <begin position="52"/>
        <end position="157"/>
    </location>
</feature>
<dbReference type="Gene3D" id="1.20.58.340">
    <property type="entry name" value="Magnesium transport protein CorA, transmembrane region"/>
    <property type="match status" value="2"/>
</dbReference>
<dbReference type="OrthoDB" id="3970610at2759"/>
<dbReference type="EMBL" id="UFAJ01000710">
    <property type="protein sequence ID" value="SSD61457.1"/>
    <property type="molecule type" value="Genomic_DNA"/>
</dbReference>